<dbReference type="GO" id="GO:0003700">
    <property type="term" value="F:DNA-binding transcription factor activity"/>
    <property type="evidence" value="ECO:0007669"/>
    <property type="project" value="InterPro"/>
</dbReference>
<evidence type="ECO:0000259" key="1">
    <source>
        <dbReference type="Pfam" id="PF04545"/>
    </source>
</evidence>
<evidence type="ECO:0000313" key="3">
    <source>
        <dbReference type="Proteomes" id="UP000326961"/>
    </source>
</evidence>
<dbReference type="AlphaFoldDB" id="A0A5P3XKH1"/>
<dbReference type="GO" id="GO:0003677">
    <property type="term" value="F:DNA binding"/>
    <property type="evidence" value="ECO:0007669"/>
    <property type="project" value="InterPro"/>
</dbReference>
<dbReference type="InterPro" id="IPR010982">
    <property type="entry name" value="Lambda_DNA-bd_dom_sf"/>
</dbReference>
<dbReference type="Gene3D" id="1.10.10.60">
    <property type="entry name" value="Homeodomain-like"/>
    <property type="match status" value="1"/>
</dbReference>
<reference evidence="2 3" key="1">
    <citation type="submission" date="2018-09" db="EMBL/GenBank/DDBJ databases">
        <title>A clostridial neurotoxin that targets Anopheles mosquitoes.</title>
        <authorList>
            <person name="Contreras E."/>
            <person name="Masuyer G."/>
            <person name="Qureshi N."/>
            <person name="Chawla S."/>
            <person name="Lim H.L."/>
            <person name="Chen J."/>
            <person name="Stenmark P."/>
            <person name="Gill S."/>
        </authorList>
    </citation>
    <scope>NUCLEOTIDE SEQUENCE [LARGE SCALE GENOMIC DNA]</scope>
    <source>
        <strain evidence="2 3">Cbm</strain>
        <plasmid evidence="3">ppbmmp</plasmid>
    </source>
</reference>
<sequence length="118" mass="13841">MHTLDKLLNVDKDEIVEFTYKYHADYGEVIIIKDELGRVDTKKIQKFKEGEILTEPPSFDIILIDESFLVEEKILYLYKNKRKTQKEISDIIGFSQSRVSAILSKHGFRHKLLIKKGK</sequence>
<dbReference type="EMBL" id="CP032455">
    <property type="protein sequence ID" value="QEZ70869.1"/>
    <property type="molecule type" value="Genomic_DNA"/>
</dbReference>
<dbReference type="SUPFAM" id="SSF47413">
    <property type="entry name" value="lambda repressor-like DNA-binding domains"/>
    <property type="match status" value="1"/>
</dbReference>
<organism evidence="2 3">
    <name type="scientific">Paraclostridium bifermentans</name>
    <name type="common">Clostridium bifermentans</name>
    <dbReference type="NCBI Taxonomy" id="1490"/>
    <lineage>
        <taxon>Bacteria</taxon>
        <taxon>Bacillati</taxon>
        <taxon>Bacillota</taxon>
        <taxon>Clostridia</taxon>
        <taxon>Peptostreptococcales</taxon>
        <taxon>Peptostreptococcaceae</taxon>
        <taxon>Paraclostridium</taxon>
    </lineage>
</organism>
<geneLocation type="plasmid" evidence="3">
    <name>ppbmmp</name>
</geneLocation>
<gene>
    <name evidence="2" type="ORF">D4A35_18240</name>
</gene>
<protein>
    <recommendedName>
        <fullName evidence="1">RNA polymerase sigma-70 region 4 domain-containing protein</fullName>
    </recommendedName>
</protein>
<feature type="domain" description="RNA polymerase sigma-70 region 4" evidence="1">
    <location>
        <begin position="71"/>
        <end position="105"/>
    </location>
</feature>
<dbReference type="Pfam" id="PF04545">
    <property type="entry name" value="Sigma70_r4"/>
    <property type="match status" value="1"/>
</dbReference>
<name>A0A5P3XKH1_PARBF</name>
<dbReference type="InterPro" id="IPR007630">
    <property type="entry name" value="RNA_pol_sigma70_r4"/>
</dbReference>
<keyword evidence="2" id="KW-0614">Plasmid</keyword>
<proteinExistence type="predicted"/>
<accession>A0A5P3XKH1</accession>
<dbReference type="GO" id="GO:0006352">
    <property type="term" value="P:DNA-templated transcription initiation"/>
    <property type="evidence" value="ECO:0007669"/>
    <property type="project" value="InterPro"/>
</dbReference>
<dbReference type="Proteomes" id="UP000326961">
    <property type="component" value="Plasmid pPbmMP"/>
</dbReference>
<evidence type="ECO:0000313" key="2">
    <source>
        <dbReference type="EMBL" id="QEZ70869.1"/>
    </source>
</evidence>